<gene>
    <name evidence="1" type="ORF">AMECASPLE_022774</name>
</gene>
<evidence type="ECO:0000313" key="1">
    <source>
        <dbReference type="EMBL" id="MEQ2311669.1"/>
    </source>
</evidence>
<dbReference type="EMBL" id="JAHRIP010077287">
    <property type="protein sequence ID" value="MEQ2311669.1"/>
    <property type="molecule type" value="Genomic_DNA"/>
</dbReference>
<sequence>MLPCQSRKMKAGTLAGHLALRHADVNRFEWYDVTLSCLSPPLYLELSGIYYLVLQNTVHNEVVISVGCGQRSSTSMPFCDSSSLSVSLLQPADNTVTFKGQWPLPSENILFVAPCKISLHNSMCVHS</sequence>
<comment type="caution">
    <text evidence="1">The sequence shown here is derived from an EMBL/GenBank/DDBJ whole genome shotgun (WGS) entry which is preliminary data.</text>
</comment>
<name>A0ABV0ZZH5_9TELE</name>
<evidence type="ECO:0000313" key="2">
    <source>
        <dbReference type="Proteomes" id="UP001469553"/>
    </source>
</evidence>
<keyword evidence="2" id="KW-1185">Reference proteome</keyword>
<reference evidence="1 2" key="1">
    <citation type="submission" date="2021-06" db="EMBL/GenBank/DDBJ databases">
        <authorList>
            <person name="Palmer J.M."/>
        </authorList>
    </citation>
    <scope>NUCLEOTIDE SEQUENCE [LARGE SCALE GENOMIC DNA]</scope>
    <source>
        <strain evidence="1 2">AS_MEX2019</strain>
        <tissue evidence="1">Muscle</tissue>
    </source>
</reference>
<organism evidence="1 2">
    <name type="scientific">Ameca splendens</name>
    <dbReference type="NCBI Taxonomy" id="208324"/>
    <lineage>
        <taxon>Eukaryota</taxon>
        <taxon>Metazoa</taxon>
        <taxon>Chordata</taxon>
        <taxon>Craniata</taxon>
        <taxon>Vertebrata</taxon>
        <taxon>Euteleostomi</taxon>
        <taxon>Actinopterygii</taxon>
        <taxon>Neopterygii</taxon>
        <taxon>Teleostei</taxon>
        <taxon>Neoteleostei</taxon>
        <taxon>Acanthomorphata</taxon>
        <taxon>Ovalentaria</taxon>
        <taxon>Atherinomorphae</taxon>
        <taxon>Cyprinodontiformes</taxon>
        <taxon>Goodeidae</taxon>
        <taxon>Ameca</taxon>
    </lineage>
</organism>
<accession>A0ABV0ZZH5</accession>
<protein>
    <submittedName>
        <fullName evidence="1">Uncharacterized protein</fullName>
    </submittedName>
</protein>
<proteinExistence type="predicted"/>
<dbReference type="Proteomes" id="UP001469553">
    <property type="component" value="Unassembled WGS sequence"/>
</dbReference>